<evidence type="ECO:0000313" key="3">
    <source>
        <dbReference type="Proteomes" id="UP001642484"/>
    </source>
</evidence>
<dbReference type="EMBL" id="CAXAMN010023306">
    <property type="protein sequence ID" value="CAK9076599.1"/>
    <property type="molecule type" value="Genomic_DNA"/>
</dbReference>
<dbReference type="Proteomes" id="UP001642484">
    <property type="component" value="Unassembled WGS sequence"/>
</dbReference>
<feature type="signal peptide" evidence="1">
    <location>
        <begin position="1"/>
        <end position="15"/>
    </location>
</feature>
<gene>
    <name evidence="2" type="ORF">CCMP2556_LOCUS37754</name>
</gene>
<evidence type="ECO:0000256" key="1">
    <source>
        <dbReference type="SAM" id="SignalP"/>
    </source>
</evidence>
<proteinExistence type="predicted"/>
<evidence type="ECO:0000313" key="2">
    <source>
        <dbReference type="EMBL" id="CAK9076599.1"/>
    </source>
</evidence>
<organism evidence="2 3">
    <name type="scientific">Durusdinium trenchii</name>
    <dbReference type="NCBI Taxonomy" id="1381693"/>
    <lineage>
        <taxon>Eukaryota</taxon>
        <taxon>Sar</taxon>
        <taxon>Alveolata</taxon>
        <taxon>Dinophyceae</taxon>
        <taxon>Suessiales</taxon>
        <taxon>Symbiodiniaceae</taxon>
        <taxon>Durusdinium</taxon>
    </lineage>
</organism>
<feature type="chain" id="PRO_5046261619" evidence="1">
    <location>
        <begin position="16"/>
        <end position="323"/>
    </location>
</feature>
<protein>
    <submittedName>
        <fullName evidence="2">Uncharacterized protein</fullName>
    </submittedName>
</protein>
<comment type="caution">
    <text evidence="2">The sequence shown here is derived from an EMBL/GenBank/DDBJ whole genome shotgun (WGS) entry which is preliminary data.</text>
</comment>
<keyword evidence="1" id="KW-0732">Signal</keyword>
<accession>A0ABP0PNY0</accession>
<keyword evidence="3" id="KW-1185">Reference proteome</keyword>
<sequence length="323" mass="35465">MCAMMCKAFSHLALRSRLLWRKLCRILHVYIHVLTGCPSNMFCQLECPQPCPSLLTYQDKISTVNTYLLHANARARDSVALPGWACVLVHKLGSIRRAASPPLSSGDALAPLPNNRSQRFRRMVKETLCWLFGYRRCESCFELSNAGWFDNDGCWYCEECQMNCVLDLFADEPVPAESWLQFSLRKVRQLPGSAASQLITCGCELVKAGGHVGLLGGQLLLVTSGAALRLACGKGSPPPGKATEEDRQKALADFEEPWVVVVVGGSFMPGDPVEVCTKGAKGWRGIVKAKTSEGFYTVEDESHKTHKVSSENLKVDSLTAPAL</sequence>
<reference evidence="2 3" key="1">
    <citation type="submission" date="2024-02" db="EMBL/GenBank/DDBJ databases">
        <authorList>
            <person name="Chen Y."/>
            <person name="Shah S."/>
            <person name="Dougan E. K."/>
            <person name="Thang M."/>
            <person name="Chan C."/>
        </authorList>
    </citation>
    <scope>NUCLEOTIDE SEQUENCE [LARGE SCALE GENOMIC DNA]</scope>
</reference>
<name>A0ABP0PNY0_9DINO</name>